<dbReference type="Proteomes" id="UP000587586">
    <property type="component" value="Unassembled WGS sequence"/>
</dbReference>
<gene>
    <name evidence="2" type="ORF">GMLC_10520</name>
</gene>
<dbReference type="EMBL" id="BLXZ01000002">
    <property type="protein sequence ID" value="GFO67473.1"/>
    <property type="molecule type" value="Genomic_DNA"/>
</dbReference>
<protein>
    <submittedName>
        <fullName evidence="2">Uncharacterized protein</fullName>
    </submittedName>
</protein>
<feature type="transmembrane region" description="Helical" evidence="1">
    <location>
        <begin position="242"/>
        <end position="264"/>
    </location>
</feature>
<keyword evidence="1" id="KW-0472">Membrane</keyword>
<reference evidence="3" key="1">
    <citation type="submission" date="2020-06" db="EMBL/GenBank/DDBJ databases">
        <title>Draft genomic sequecing of Geomonas sp. Red745.</title>
        <authorList>
            <person name="Itoh H."/>
            <person name="Xu Z.X."/>
            <person name="Ushijima N."/>
            <person name="Masuda Y."/>
            <person name="Shiratori Y."/>
            <person name="Senoo K."/>
        </authorList>
    </citation>
    <scope>NUCLEOTIDE SEQUENCE [LARGE SCALE GENOMIC DNA]</scope>
    <source>
        <strain evidence="3">Red745</strain>
    </source>
</reference>
<feature type="transmembrane region" description="Helical" evidence="1">
    <location>
        <begin position="191"/>
        <end position="212"/>
    </location>
</feature>
<keyword evidence="1" id="KW-1133">Transmembrane helix</keyword>
<dbReference type="RefSeq" id="WP_183360014.1">
    <property type="nucleotide sequence ID" value="NZ_BLXZ01000002.1"/>
</dbReference>
<proteinExistence type="predicted"/>
<evidence type="ECO:0000256" key="1">
    <source>
        <dbReference type="SAM" id="Phobius"/>
    </source>
</evidence>
<accession>A0A6V8N7E5</accession>
<keyword evidence="1" id="KW-0812">Transmembrane</keyword>
<evidence type="ECO:0000313" key="2">
    <source>
        <dbReference type="EMBL" id="GFO67473.1"/>
    </source>
</evidence>
<name>A0A6V8N7E5_9BACT</name>
<keyword evidence="3" id="KW-1185">Reference proteome</keyword>
<comment type="caution">
    <text evidence="2">The sequence shown here is derived from an EMBL/GenBank/DDBJ whole genome shotgun (WGS) entry which is preliminary data.</text>
</comment>
<sequence>MSSSEPGDLAQAFATMTPQALSSILALLEEATVGAVMEGRMSDWLDKKAAGSEFARKLESRVAQLETLQQHQLCLNLYAQINQICEIPPRHYTAPRDFCDNCEDIITAGLALMRKHDLSFQGTSLHDLVVFQTGKMFGIMQEKFPDLPHDKQEEFLAKIRDFISELPAGQRAALQKELNLHEVSDEKLRTLLTSGALGTAFAATVGIGGFSFYMGASSLLAGITHLLGFSLPFAAYTSMSSLIAVLSNPLFLIAFIGGGAFWLISKENRKMRERLVPLVLTQSVVSSLHTSEIDKHNDCTEKAVAAWARDWSTVLEQRAVRNAARVAVDNAQSAYDSTVALINENLKKQSTLATDREKTVKKIRAMVPEVVDKIRDGKWGMELSAQGEKLLTLLKEQVEIKSRPQSSSFFGKIAGAINNKWDGFETSLGIKDSSKQIALKAASLWEEGFMPADPDVHYIACQLQEATEDLVQLKNEAKTQEEIASQQRAVLKQCTKELEVASGKCFEAERLQWGMGALQ</sequence>
<dbReference type="AlphaFoldDB" id="A0A6V8N7E5"/>
<organism evidence="2 3">
    <name type="scientific">Geomonas limicola</name>
    <dbReference type="NCBI Taxonomy" id="2740186"/>
    <lineage>
        <taxon>Bacteria</taxon>
        <taxon>Pseudomonadati</taxon>
        <taxon>Thermodesulfobacteriota</taxon>
        <taxon>Desulfuromonadia</taxon>
        <taxon>Geobacterales</taxon>
        <taxon>Geobacteraceae</taxon>
        <taxon>Geomonas</taxon>
    </lineage>
</organism>
<feature type="transmembrane region" description="Helical" evidence="1">
    <location>
        <begin position="219"/>
        <end position="236"/>
    </location>
</feature>
<evidence type="ECO:0000313" key="3">
    <source>
        <dbReference type="Proteomes" id="UP000587586"/>
    </source>
</evidence>